<feature type="domain" description="Ricin B lectin" evidence="3">
    <location>
        <begin position="396"/>
        <end position="453"/>
    </location>
</feature>
<keyword evidence="1" id="KW-0732">Signal</keyword>
<evidence type="ECO:0000313" key="5">
    <source>
        <dbReference type="Proteomes" id="UP000196053"/>
    </source>
</evidence>
<accession>A0A0K8J8K4</accession>
<gene>
    <name evidence="4" type="ORF">SD1D_2277</name>
</gene>
<dbReference type="SMART" id="SM00710">
    <property type="entry name" value="PbH1"/>
    <property type="match status" value="6"/>
</dbReference>
<dbReference type="InterPro" id="IPR011050">
    <property type="entry name" value="Pectin_lyase_fold/virulence"/>
</dbReference>
<evidence type="ECO:0000256" key="1">
    <source>
        <dbReference type="SAM" id="SignalP"/>
    </source>
</evidence>
<dbReference type="SUPFAM" id="SSF50370">
    <property type="entry name" value="Ricin B-like lectins"/>
    <property type="match status" value="1"/>
</dbReference>
<dbReference type="KEGG" id="hsd:SD1D_2277"/>
<dbReference type="EMBL" id="LN879430">
    <property type="protein sequence ID" value="CUH93789.1"/>
    <property type="molecule type" value="Genomic_DNA"/>
</dbReference>
<feature type="signal peptide" evidence="1">
    <location>
        <begin position="1"/>
        <end position="25"/>
    </location>
</feature>
<dbReference type="Pfam" id="PF14200">
    <property type="entry name" value="RicinB_lectin_2"/>
    <property type="match status" value="2"/>
</dbReference>
<dbReference type="Pfam" id="PF13229">
    <property type="entry name" value="Beta_helix"/>
    <property type="match status" value="1"/>
</dbReference>
<organism evidence="4 5">
    <name type="scientific">Herbinix luporum</name>
    <dbReference type="NCBI Taxonomy" id="1679721"/>
    <lineage>
        <taxon>Bacteria</taxon>
        <taxon>Bacillati</taxon>
        <taxon>Bacillota</taxon>
        <taxon>Clostridia</taxon>
        <taxon>Lachnospirales</taxon>
        <taxon>Lachnospiraceae</taxon>
        <taxon>Herbinix</taxon>
    </lineage>
</organism>
<dbReference type="SUPFAM" id="SSF51126">
    <property type="entry name" value="Pectin lyase-like"/>
    <property type="match status" value="1"/>
</dbReference>
<dbReference type="OrthoDB" id="142430at2"/>
<feature type="domain" description="Right handed beta helix" evidence="2">
    <location>
        <begin position="128"/>
        <end position="293"/>
    </location>
</feature>
<proteinExistence type="predicted"/>
<sequence length="461" mass="50817">MKYLKFLCLLSVFFLFANSTDIAYGADNEVWESGNIYYWKTSNVTRGSSTDLTDAIQGAINNSSGNREIHVYCSGNLTRTISLSGDLTLRFHNNSLKNTHGATAFHREGSGNIKIYDLTLDNTKGGFGFRLSRASDLHFENINIKGGSIGIRVDSHPSRPYEDGRWVYNLTVKNCTFEGCSSHGLETYGVDGCYIDNIKARDCGECGVLLNKTVNGTVGSVDAYRCCYGGGYAGFRLANYCKNITVDYIKSVECGRGFFTVSDIRDVTVKEVYIRDCSNHSILLQNSDNVRILGGTYGGVALNHYTSSNCLINANAVRRIRNRATNMYLDGMGRTDNGADVSQYANTTHPNAHWVLVPVGNYYYLVNEATGMKIDGYGRTVNGDAVSQYSGSTTHANAQWSLVEASNGYYYIVNRATGMKLDGYGRTGSGDICSQYSGSTTHYNAQWTFVDTKYDNVLNPR</sequence>
<dbReference type="Proteomes" id="UP000196053">
    <property type="component" value="Chromosome I"/>
</dbReference>
<protein>
    <recommendedName>
        <fullName evidence="6">Ricin B lectin domain-containing protein</fullName>
    </recommendedName>
</protein>
<dbReference type="InterPro" id="IPR035992">
    <property type="entry name" value="Ricin_B-like_lectins"/>
</dbReference>
<evidence type="ECO:0000259" key="3">
    <source>
        <dbReference type="Pfam" id="PF14200"/>
    </source>
</evidence>
<dbReference type="InterPro" id="IPR000772">
    <property type="entry name" value="Ricin_B_lectin"/>
</dbReference>
<dbReference type="InterPro" id="IPR006626">
    <property type="entry name" value="PbH1"/>
</dbReference>
<dbReference type="RefSeq" id="WP_058259008.1">
    <property type="nucleotide sequence ID" value="NZ_DUPS01000059.1"/>
</dbReference>
<keyword evidence="5" id="KW-1185">Reference proteome</keyword>
<evidence type="ECO:0000313" key="4">
    <source>
        <dbReference type="EMBL" id="CUH93789.1"/>
    </source>
</evidence>
<dbReference type="CDD" id="cd00161">
    <property type="entry name" value="beta-trefoil_Ricin-like"/>
    <property type="match status" value="1"/>
</dbReference>
<dbReference type="AlphaFoldDB" id="A0A0K8J8K4"/>
<feature type="domain" description="Ricin B lectin" evidence="3">
    <location>
        <begin position="318"/>
        <end position="389"/>
    </location>
</feature>
<dbReference type="InterPro" id="IPR012334">
    <property type="entry name" value="Pectin_lyas_fold"/>
</dbReference>
<evidence type="ECO:0000259" key="2">
    <source>
        <dbReference type="Pfam" id="PF13229"/>
    </source>
</evidence>
<name>A0A0K8J8K4_9FIRM</name>
<feature type="chain" id="PRO_5005509415" description="Ricin B lectin domain-containing protein" evidence="1">
    <location>
        <begin position="26"/>
        <end position="461"/>
    </location>
</feature>
<dbReference type="Gene3D" id="2.80.10.50">
    <property type="match status" value="1"/>
</dbReference>
<reference evidence="5" key="1">
    <citation type="submission" date="2015-09" db="EMBL/GenBank/DDBJ databases">
        <authorList>
            <person name="Wibberg D."/>
        </authorList>
    </citation>
    <scope>NUCLEOTIDE SEQUENCE [LARGE SCALE GENOMIC DNA]</scope>
    <source>
        <strain evidence="5">SD1D</strain>
    </source>
</reference>
<dbReference type="Gene3D" id="2.160.20.10">
    <property type="entry name" value="Single-stranded right-handed beta-helix, Pectin lyase-like"/>
    <property type="match status" value="1"/>
</dbReference>
<dbReference type="InterPro" id="IPR039448">
    <property type="entry name" value="Beta_helix"/>
</dbReference>
<evidence type="ECO:0008006" key="6">
    <source>
        <dbReference type="Google" id="ProtNLM"/>
    </source>
</evidence>